<protein>
    <submittedName>
        <fullName evidence="2">Sulfotransferase</fullName>
    </submittedName>
</protein>
<reference evidence="2 3" key="1">
    <citation type="submission" date="2018-12" db="EMBL/GenBank/DDBJ databases">
        <title>Amycolatopsis eburnea sp. nov. actinomycete associate with arbuscular mycorrhiza fungal spore.</title>
        <authorList>
            <person name="Lumyong S."/>
            <person name="Chaiya L."/>
        </authorList>
    </citation>
    <scope>NUCLEOTIDE SEQUENCE [LARGE SCALE GENOMIC DNA]</scope>
    <source>
        <strain evidence="2 3">GLM-1</strain>
    </source>
</reference>
<evidence type="ECO:0000313" key="2">
    <source>
        <dbReference type="EMBL" id="RSD16606.1"/>
    </source>
</evidence>
<dbReference type="AlphaFoldDB" id="A0A3R9DIQ9"/>
<dbReference type="InterPro" id="IPR027417">
    <property type="entry name" value="P-loop_NTPase"/>
</dbReference>
<proteinExistence type="predicted"/>
<feature type="compositionally biased region" description="Basic and acidic residues" evidence="1">
    <location>
        <begin position="131"/>
        <end position="151"/>
    </location>
</feature>
<organism evidence="2 3">
    <name type="scientific">Amycolatopsis eburnea</name>
    <dbReference type="NCBI Taxonomy" id="2267691"/>
    <lineage>
        <taxon>Bacteria</taxon>
        <taxon>Bacillati</taxon>
        <taxon>Actinomycetota</taxon>
        <taxon>Actinomycetes</taxon>
        <taxon>Pseudonocardiales</taxon>
        <taxon>Pseudonocardiaceae</taxon>
        <taxon>Amycolatopsis</taxon>
    </lineage>
</organism>
<keyword evidence="2" id="KW-0808">Transferase</keyword>
<dbReference type="Gene3D" id="3.40.50.300">
    <property type="entry name" value="P-loop containing nucleotide triphosphate hydrolases"/>
    <property type="match status" value="1"/>
</dbReference>
<sequence>MRGGLCVRSAWRRAGSDRCPSPWSDSRVFVRAGQDDPAGTTVRAVRGCGHGGAATHRTGNGGVRCIAVVASAVRDADLSATPHQRARPVYECRTAGPCRRPAPRVAADWRSGRPLYPQYYAGLAIQGRRAPPQDRARPVQQAERDAEDGWRMRTFPGHLHQSRRPGSRGGASPAAVGPMNRIQMIGTQRSGSNLLRLMLAQGPVFAPPSAHLLRDLQFFADSEAPLLAAAMCELLDRNVLAWPEGSYCAARLLAQGGHAGLADMVVTLYDSAATRLGHPAWVCKCLENVHHLGQIRGAAPELSVLHLVRDPRDVALSFSRAPIGPKEPHMIAFAWRADQRAALAAERTGDWRRWVRVRYEDLVRNCDSVLQHLCRALEISFTPKMANFNASEEAVRTASLSPLWTGLSSPVTTSRIGQFRQPRHRRFVIAVEDVLADDMEEFGYRPLYRTRSRNHSAAELSQFVARDEALRRQAAGARDPRREAVFNRREHLLSQLRLGNLNPIITRSIAACHAEDGRRALSAGPITDDGRHQL</sequence>
<name>A0A3R9DIQ9_9PSEU</name>
<dbReference type="EMBL" id="RSEC01000048">
    <property type="protein sequence ID" value="RSD16606.1"/>
    <property type="molecule type" value="Genomic_DNA"/>
</dbReference>
<dbReference type="GO" id="GO:0006790">
    <property type="term" value="P:sulfur compound metabolic process"/>
    <property type="evidence" value="ECO:0007669"/>
    <property type="project" value="TreeGrafter"/>
</dbReference>
<dbReference type="PANTHER" id="PTHR10704">
    <property type="entry name" value="CARBOHYDRATE SULFOTRANSFERASE"/>
    <property type="match status" value="1"/>
</dbReference>
<feature type="region of interest" description="Disordered" evidence="1">
    <location>
        <begin position="127"/>
        <end position="177"/>
    </location>
</feature>
<dbReference type="PANTHER" id="PTHR10704:SF44">
    <property type="entry name" value="LD35051P-RELATED"/>
    <property type="match status" value="1"/>
</dbReference>
<dbReference type="GO" id="GO:0001517">
    <property type="term" value="F:N-acetylglucosamine 6-O-sulfotransferase activity"/>
    <property type="evidence" value="ECO:0007669"/>
    <property type="project" value="TreeGrafter"/>
</dbReference>
<dbReference type="InterPro" id="IPR051135">
    <property type="entry name" value="Gal/GlcNAc/GalNAc_ST"/>
</dbReference>
<accession>A0A3R9DIQ9</accession>
<dbReference type="Proteomes" id="UP000267081">
    <property type="component" value="Unassembled WGS sequence"/>
</dbReference>
<dbReference type="GO" id="GO:0006044">
    <property type="term" value="P:N-acetylglucosamine metabolic process"/>
    <property type="evidence" value="ECO:0007669"/>
    <property type="project" value="TreeGrafter"/>
</dbReference>
<keyword evidence="3" id="KW-1185">Reference proteome</keyword>
<comment type="caution">
    <text evidence="2">The sequence shown here is derived from an EMBL/GenBank/DDBJ whole genome shotgun (WGS) entry which is preliminary data.</text>
</comment>
<evidence type="ECO:0000313" key="3">
    <source>
        <dbReference type="Proteomes" id="UP000267081"/>
    </source>
</evidence>
<evidence type="ECO:0000256" key="1">
    <source>
        <dbReference type="SAM" id="MobiDB-lite"/>
    </source>
</evidence>
<gene>
    <name evidence="2" type="ORF">EIY87_22170</name>
</gene>
<dbReference type="Pfam" id="PF13469">
    <property type="entry name" value="Sulfotransfer_3"/>
    <property type="match status" value="1"/>
</dbReference>
<dbReference type="SUPFAM" id="SSF52540">
    <property type="entry name" value="P-loop containing nucleoside triphosphate hydrolases"/>
    <property type="match status" value="1"/>
</dbReference>